<keyword evidence="4" id="KW-1185">Reference proteome</keyword>
<dbReference type="InterPro" id="IPR024862">
    <property type="entry name" value="TRPV"/>
</dbReference>
<dbReference type="AlphaFoldDB" id="A0A836C4C7"/>
<reference evidence="3" key="1">
    <citation type="journal article" date="2020" name="bioRxiv">
        <title>Comparative genomics of Chlamydomonas.</title>
        <authorList>
            <person name="Craig R.J."/>
            <person name="Hasan A.R."/>
            <person name="Ness R.W."/>
            <person name="Keightley P.D."/>
        </authorList>
    </citation>
    <scope>NUCLEOTIDE SEQUENCE</scope>
    <source>
        <strain evidence="3">CCAP 11/70</strain>
    </source>
</reference>
<dbReference type="PANTHER" id="PTHR10582">
    <property type="entry name" value="TRANSIENT RECEPTOR POTENTIAL ION CHANNEL PROTEIN"/>
    <property type="match status" value="1"/>
</dbReference>
<keyword evidence="2" id="KW-1133">Transmembrane helix</keyword>
<accession>A0A836C4C7</accession>
<proteinExistence type="predicted"/>
<dbReference type="OrthoDB" id="552831at2759"/>
<evidence type="ECO:0000256" key="2">
    <source>
        <dbReference type="SAM" id="Phobius"/>
    </source>
</evidence>
<feature type="transmembrane region" description="Helical" evidence="2">
    <location>
        <begin position="41"/>
        <end position="62"/>
    </location>
</feature>
<keyword evidence="1" id="KW-0677">Repeat</keyword>
<evidence type="ECO:0000256" key="1">
    <source>
        <dbReference type="ARBA" id="ARBA00022737"/>
    </source>
</evidence>
<keyword evidence="2" id="KW-0812">Transmembrane</keyword>
<sequence length="168" mass="19379">MRSIFTVQVLVLFWRLMQYASTSRRLGTFVRMVLEVTYELWPFFLFLGIVYLGFAFSLLVVAPRWGLTTADGELVSRAQIARGVFLKLYSMMYGGDFSMDLLIDPVIAIINGVYTRVKAEEEATGIRHKAFVVAEVEQLMPGWLVEWRDQQLLNKKYLLVVQSKQVIE</sequence>
<dbReference type="GO" id="GO:0005886">
    <property type="term" value="C:plasma membrane"/>
    <property type="evidence" value="ECO:0007669"/>
    <property type="project" value="TreeGrafter"/>
</dbReference>
<dbReference type="PANTHER" id="PTHR10582:SF2">
    <property type="entry name" value="INACTIVE"/>
    <property type="match status" value="1"/>
</dbReference>
<comment type="caution">
    <text evidence="3">The sequence shown here is derived from an EMBL/GenBank/DDBJ whole genome shotgun (WGS) entry which is preliminary data.</text>
</comment>
<dbReference type="EMBL" id="JAEHOE010000009">
    <property type="protein sequence ID" value="KAG2498763.1"/>
    <property type="molecule type" value="Genomic_DNA"/>
</dbReference>
<protein>
    <submittedName>
        <fullName evidence="3">Uncharacterized protein</fullName>
    </submittedName>
</protein>
<evidence type="ECO:0000313" key="4">
    <source>
        <dbReference type="Proteomes" id="UP000612055"/>
    </source>
</evidence>
<gene>
    <name evidence="3" type="ORF">HYH03_003502</name>
</gene>
<dbReference type="GO" id="GO:0098703">
    <property type="term" value="P:calcium ion import across plasma membrane"/>
    <property type="evidence" value="ECO:0007669"/>
    <property type="project" value="TreeGrafter"/>
</dbReference>
<organism evidence="3 4">
    <name type="scientific">Edaphochlamys debaryana</name>
    <dbReference type="NCBI Taxonomy" id="47281"/>
    <lineage>
        <taxon>Eukaryota</taxon>
        <taxon>Viridiplantae</taxon>
        <taxon>Chlorophyta</taxon>
        <taxon>core chlorophytes</taxon>
        <taxon>Chlorophyceae</taxon>
        <taxon>CS clade</taxon>
        <taxon>Chlamydomonadales</taxon>
        <taxon>Chlamydomonadales incertae sedis</taxon>
        <taxon>Edaphochlamys</taxon>
    </lineage>
</organism>
<keyword evidence="2" id="KW-0472">Membrane</keyword>
<dbReference type="Proteomes" id="UP000612055">
    <property type="component" value="Unassembled WGS sequence"/>
</dbReference>
<name>A0A836C4C7_9CHLO</name>
<dbReference type="GO" id="GO:0005216">
    <property type="term" value="F:monoatomic ion channel activity"/>
    <property type="evidence" value="ECO:0007669"/>
    <property type="project" value="InterPro"/>
</dbReference>
<evidence type="ECO:0000313" key="3">
    <source>
        <dbReference type="EMBL" id="KAG2498763.1"/>
    </source>
</evidence>